<accession>A0AAV3YM88</accession>
<organism evidence="1 2">
    <name type="scientific">Plakobranchus ocellatus</name>
    <dbReference type="NCBI Taxonomy" id="259542"/>
    <lineage>
        <taxon>Eukaryota</taxon>
        <taxon>Metazoa</taxon>
        <taxon>Spiralia</taxon>
        <taxon>Lophotrochozoa</taxon>
        <taxon>Mollusca</taxon>
        <taxon>Gastropoda</taxon>
        <taxon>Heterobranchia</taxon>
        <taxon>Euthyneura</taxon>
        <taxon>Panpulmonata</taxon>
        <taxon>Sacoglossa</taxon>
        <taxon>Placobranchoidea</taxon>
        <taxon>Plakobranchidae</taxon>
        <taxon>Plakobranchus</taxon>
    </lineage>
</organism>
<dbReference type="EMBL" id="BLXT01001203">
    <property type="protein sequence ID" value="GFN83515.1"/>
    <property type="molecule type" value="Genomic_DNA"/>
</dbReference>
<comment type="caution">
    <text evidence="1">The sequence shown here is derived from an EMBL/GenBank/DDBJ whole genome shotgun (WGS) entry which is preliminary data.</text>
</comment>
<evidence type="ECO:0000313" key="2">
    <source>
        <dbReference type="Proteomes" id="UP000735302"/>
    </source>
</evidence>
<sequence length="133" mass="14838">MKTDLAPDRVSGFRGCGIDLPSVASPSAISLPRTPTWEGIHWTTVCTLYQTLGRSCNATPPSSGVPLSYLMMNDSPVSMKPIKQVIIYKICQGVTLYKSFVQKRGTRCSWRTERDTVGPRLLPVVFVGYWKKR</sequence>
<name>A0AAV3YM88_9GAST</name>
<dbReference type="Proteomes" id="UP000735302">
    <property type="component" value="Unassembled WGS sequence"/>
</dbReference>
<evidence type="ECO:0000313" key="1">
    <source>
        <dbReference type="EMBL" id="GFN83515.1"/>
    </source>
</evidence>
<keyword evidence="2" id="KW-1185">Reference proteome</keyword>
<protein>
    <submittedName>
        <fullName evidence="1">Uncharacterized protein</fullName>
    </submittedName>
</protein>
<dbReference type="AlphaFoldDB" id="A0AAV3YM88"/>
<proteinExistence type="predicted"/>
<reference evidence="1 2" key="1">
    <citation type="journal article" date="2021" name="Elife">
        <title>Chloroplast acquisition without the gene transfer in kleptoplastic sea slugs, Plakobranchus ocellatus.</title>
        <authorList>
            <person name="Maeda T."/>
            <person name="Takahashi S."/>
            <person name="Yoshida T."/>
            <person name="Shimamura S."/>
            <person name="Takaki Y."/>
            <person name="Nagai Y."/>
            <person name="Toyoda A."/>
            <person name="Suzuki Y."/>
            <person name="Arimoto A."/>
            <person name="Ishii H."/>
            <person name="Satoh N."/>
            <person name="Nishiyama T."/>
            <person name="Hasebe M."/>
            <person name="Maruyama T."/>
            <person name="Minagawa J."/>
            <person name="Obokata J."/>
            <person name="Shigenobu S."/>
        </authorList>
    </citation>
    <scope>NUCLEOTIDE SEQUENCE [LARGE SCALE GENOMIC DNA]</scope>
</reference>
<gene>
    <name evidence="1" type="ORF">PoB_001002100</name>
</gene>